<comment type="caution">
    <text evidence="1">The sequence shown here is derived from an EMBL/GenBank/DDBJ whole genome shotgun (WGS) entry which is preliminary data.</text>
</comment>
<evidence type="ECO:0000313" key="2">
    <source>
        <dbReference type="Proteomes" id="UP000050326"/>
    </source>
</evidence>
<dbReference type="AlphaFoldDB" id="A0A0P9AD47"/>
<gene>
    <name evidence="1" type="ORF">OXPF_34630</name>
</gene>
<reference evidence="1 2" key="1">
    <citation type="submission" date="2015-09" db="EMBL/GenBank/DDBJ databases">
        <title>Genome sequence of Oxobacter pfennigii DSM 3222.</title>
        <authorList>
            <person name="Poehlein A."/>
            <person name="Bengelsdorf F.R."/>
            <person name="Schiel-Bengelsdorf B."/>
            <person name="Duerre P."/>
            <person name="Daniel R."/>
        </authorList>
    </citation>
    <scope>NUCLEOTIDE SEQUENCE [LARGE SCALE GENOMIC DNA]</scope>
    <source>
        <strain evidence="1 2">DSM 3222</strain>
    </source>
</reference>
<keyword evidence="2" id="KW-1185">Reference proteome</keyword>
<dbReference type="STRING" id="36849.OXPF_34630"/>
<proteinExistence type="predicted"/>
<accession>A0A0P9AD47</accession>
<protein>
    <submittedName>
        <fullName evidence="1">Uncharacterized protein</fullName>
    </submittedName>
</protein>
<dbReference type="EMBL" id="LKET01000045">
    <property type="protein sequence ID" value="KPU43031.1"/>
    <property type="molecule type" value="Genomic_DNA"/>
</dbReference>
<evidence type="ECO:0000313" key="1">
    <source>
        <dbReference type="EMBL" id="KPU43031.1"/>
    </source>
</evidence>
<dbReference type="Proteomes" id="UP000050326">
    <property type="component" value="Unassembled WGS sequence"/>
</dbReference>
<organism evidence="1 2">
    <name type="scientific">Oxobacter pfennigii</name>
    <dbReference type="NCBI Taxonomy" id="36849"/>
    <lineage>
        <taxon>Bacteria</taxon>
        <taxon>Bacillati</taxon>
        <taxon>Bacillota</taxon>
        <taxon>Clostridia</taxon>
        <taxon>Eubacteriales</taxon>
        <taxon>Clostridiaceae</taxon>
        <taxon>Oxobacter</taxon>
    </lineage>
</organism>
<sequence length="150" mass="17573">MKQNETKFWICDNCGKKIENIKDGWVEWLEVKDQNGNYRNKSIRIVHRGKCLYNQDLVYKKYKAIVADTDLEDFSGLDGLIDLLSYISEGNFDNNEEVLEIIKRIHIPGYEEARLYFEEAIYDGVFEPNTKPGYYSQRDIAAVLDYIKGK</sequence>
<name>A0A0P9AD47_9CLOT</name>